<organism evidence="4 5">
    <name type="scientific">Blepharisma stoltei</name>
    <dbReference type="NCBI Taxonomy" id="1481888"/>
    <lineage>
        <taxon>Eukaryota</taxon>
        <taxon>Sar</taxon>
        <taxon>Alveolata</taxon>
        <taxon>Ciliophora</taxon>
        <taxon>Postciliodesmatophora</taxon>
        <taxon>Heterotrichea</taxon>
        <taxon>Heterotrichida</taxon>
        <taxon>Blepharismidae</taxon>
        <taxon>Blepharisma</taxon>
    </lineage>
</organism>
<name>A0AAU9JBC6_9CILI</name>
<feature type="signal peptide" evidence="3">
    <location>
        <begin position="1"/>
        <end position="21"/>
    </location>
</feature>
<evidence type="ECO:0000313" key="4">
    <source>
        <dbReference type="EMBL" id="CAG9323058.1"/>
    </source>
</evidence>
<dbReference type="Proteomes" id="UP001162131">
    <property type="component" value="Unassembled WGS sequence"/>
</dbReference>
<evidence type="ECO:0000313" key="5">
    <source>
        <dbReference type="Proteomes" id="UP001162131"/>
    </source>
</evidence>
<evidence type="ECO:0000256" key="3">
    <source>
        <dbReference type="SAM" id="SignalP"/>
    </source>
</evidence>
<reference evidence="4" key="1">
    <citation type="submission" date="2021-09" db="EMBL/GenBank/DDBJ databases">
        <authorList>
            <consortium name="AG Swart"/>
            <person name="Singh M."/>
            <person name="Singh A."/>
            <person name="Seah K."/>
            <person name="Emmerich C."/>
        </authorList>
    </citation>
    <scope>NUCLEOTIDE SEQUENCE</scope>
    <source>
        <strain evidence="4">ATCC30299</strain>
    </source>
</reference>
<keyword evidence="3" id="KW-0732">Signal</keyword>
<feature type="chain" id="PRO_5043560786" evidence="3">
    <location>
        <begin position="22"/>
        <end position="221"/>
    </location>
</feature>
<dbReference type="AlphaFoldDB" id="A0AAU9JBC6"/>
<keyword evidence="1" id="KW-0175">Coiled coil</keyword>
<dbReference type="EMBL" id="CAJZBQ010000033">
    <property type="protein sequence ID" value="CAG9323058.1"/>
    <property type="molecule type" value="Genomic_DNA"/>
</dbReference>
<proteinExistence type="predicted"/>
<feature type="compositionally biased region" description="Acidic residues" evidence="2">
    <location>
        <begin position="210"/>
        <end position="221"/>
    </location>
</feature>
<feature type="region of interest" description="Disordered" evidence="2">
    <location>
        <begin position="196"/>
        <end position="221"/>
    </location>
</feature>
<protein>
    <submittedName>
        <fullName evidence="4">Uncharacterized protein</fullName>
    </submittedName>
</protein>
<evidence type="ECO:0000256" key="2">
    <source>
        <dbReference type="SAM" id="MobiDB-lite"/>
    </source>
</evidence>
<keyword evidence="5" id="KW-1185">Reference proteome</keyword>
<gene>
    <name evidence="4" type="ORF">BSTOLATCC_MIC32963</name>
</gene>
<comment type="caution">
    <text evidence="4">The sequence shown here is derived from an EMBL/GenBank/DDBJ whole genome shotgun (WGS) entry which is preliminary data.</text>
</comment>
<feature type="coiled-coil region" evidence="1">
    <location>
        <begin position="156"/>
        <end position="183"/>
    </location>
</feature>
<sequence>MSKLIWILLLVLLLALDPSSEETLNSGHNNKALPDSNKPSIDFFLIDWMVRFALFTENWILWLIECIRSHEPYNIVSFYIIFLWIFWKLFRTPKSVSYITHSSKVIDKKTQEAVIKFLDDWNKAIEKELSAIKASIKPNNLSSLNIESSINLVPEINKVLQELKEIENTHKEFEEEINASHKEMLEEIHYLTLETLKPPEPESASLDSYWPEDEEPEDREI</sequence>
<evidence type="ECO:0000256" key="1">
    <source>
        <dbReference type="SAM" id="Coils"/>
    </source>
</evidence>
<accession>A0AAU9JBC6</accession>